<feature type="compositionally biased region" description="Low complexity" evidence="1">
    <location>
        <begin position="266"/>
        <end position="276"/>
    </location>
</feature>
<dbReference type="Pfam" id="PF09849">
    <property type="entry name" value="DUF2076"/>
    <property type="match status" value="1"/>
</dbReference>
<name>A0A1Q9APJ2_9HYPH</name>
<feature type="compositionally biased region" description="Basic and acidic residues" evidence="1">
    <location>
        <begin position="73"/>
        <end position="84"/>
    </location>
</feature>
<evidence type="ECO:0000256" key="1">
    <source>
        <dbReference type="SAM" id="MobiDB-lite"/>
    </source>
</evidence>
<dbReference type="EMBL" id="MKIO01000019">
    <property type="protein sequence ID" value="OLP57224.1"/>
    <property type="molecule type" value="Genomic_DNA"/>
</dbReference>
<feature type="compositionally biased region" description="Low complexity" evidence="1">
    <location>
        <begin position="243"/>
        <end position="258"/>
    </location>
</feature>
<dbReference type="OrthoDB" id="122910at2"/>
<feature type="region of interest" description="Disordered" evidence="1">
    <location>
        <begin position="232"/>
        <end position="290"/>
    </location>
</feature>
<evidence type="ECO:0000313" key="3">
    <source>
        <dbReference type="Proteomes" id="UP000186143"/>
    </source>
</evidence>
<dbReference type="AlphaFoldDB" id="A0A1Q9APJ2"/>
<dbReference type="InterPro" id="IPR018648">
    <property type="entry name" value="DUF2076"/>
</dbReference>
<feature type="region of interest" description="Disordered" evidence="1">
    <location>
        <begin position="73"/>
        <end position="166"/>
    </location>
</feature>
<proteinExistence type="predicted"/>
<dbReference type="Proteomes" id="UP000186143">
    <property type="component" value="Unassembled WGS sequence"/>
</dbReference>
<feature type="compositionally biased region" description="Low complexity" evidence="1">
    <location>
        <begin position="125"/>
        <end position="166"/>
    </location>
</feature>
<organism evidence="2 3">
    <name type="scientific">Xaviernesmea rhizosphaerae</name>
    <dbReference type="NCBI Taxonomy" id="1672749"/>
    <lineage>
        <taxon>Bacteria</taxon>
        <taxon>Pseudomonadati</taxon>
        <taxon>Pseudomonadota</taxon>
        <taxon>Alphaproteobacteria</taxon>
        <taxon>Hyphomicrobiales</taxon>
        <taxon>Rhizobiaceae</taxon>
        <taxon>Rhizobium/Agrobacterium group</taxon>
        <taxon>Xaviernesmea</taxon>
    </lineage>
</organism>
<evidence type="ECO:0008006" key="4">
    <source>
        <dbReference type="Google" id="ProtNLM"/>
    </source>
</evidence>
<dbReference type="RefSeq" id="WP_075633244.1">
    <property type="nucleotide sequence ID" value="NZ_MKIO01000019.1"/>
</dbReference>
<reference evidence="2 3" key="1">
    <citation type="submission" date="2016-09" db="EMBL/GenBank/DDBJ databases">
        <title>Rhizobium sp. nov., a novel species isolated from the rice rhizosphere.</title>
        <authorList>
            <person name="Zhao J."/>
            <person name="Zhang X."/>
        </authorList>
    </citation>
    <scope>NUCLEOTIDE SEQUENCE [LARGE SCALE GENOMIC DNA]</scope>
    <source>
        <strain evidence="2 3">MH17</strain>
    </source>
</reference>
<accession>A0A1Q9APJ2</accession>
<dbReference type="STRING" id="1672749.BJF92_06785"/>
<comment type="caution">
    <text evidence="2">The sequence shown here is derived from an EMBL/GenBank/DDBJ whole genome shotgun (WGS) entry which is preliminary data.</text>
</comment>
<evidence type="ECO:0000313" key="2">
    <source>
        <dbReference type="EMBL" id="OLP57224.1"/>
    </source>
</evidence>
<sequence>MSPDEKQLLSALFDRVRTAANTPRDRDAESLIEQAVRAQPSAPYYLAQAVIIQEEGLKAASARIEELEAKVRTLESSARPREEPEQGGGFLSSIFGSGNRPQPQPQRDDYRAAPPAPAGGPWGPRPGNYGAAPQPAYGGQQGYGAPQGYAGNSGPAPWGAAPQQPSAGGSFIRGALGTAAGVAGGMLLANSLSGLFGSHMAQQGLTAPGEMLAGTPIEETTIVNNYYGEDGAQNASDAGNVADAGWGQDNGNQDNAGQDWGGQDDGGWQQADAGDSFGDDGGFGDDSSNV</sequence>
<protein>
    <recommendedName>
        <fullName evidence="4">DUF2076 domain-containing protein</fullName>
    </recommendedName>
</protein>
<gene>
    <name evidence="2" type="ORF">BJF92_06785</name>
</gene>